<evidence type="ECO:0000256" key="5">
    <source>
        <dbReference type="ARBA" id="ARBA00023163"/>
    </source>
</evidence>
<keyword evidence="5 7" id="KW-0804">Transcription</keyword>
<dbReference type="AlphaFoldDB" id="A0A6G0W9T2"/>
<dbReference type="GO" id="GO:0016592">
    <property type="term" value="C:mediator complex"/>
    <property type="evidence" value="ECO:0007669"/>
    <property type="project" value="UniProtKB-UniRule"/>
</dbReference>
<dbReference type="GO" id="GO:0003712">
    <property type="term" value="F:transcription coregulator activity"/>
    <property type="evidence" value="ECO:0007669"/>
    <property type="project" value="UniProtKB-UniRule"/>
</dbReference>
<evidence type="ECO:0000256" key="6">
    <source>
        <dbReference type="ARBA" id="ARBA00023242"/>
    </source>
</evidence>
<dbReference type="PANTHER" id="PTHR12809:SF2">
    <property type="entry name" value="MEDIATOR OF RNA POLYMERASE II TRANSCRIPTION SUBUNIT 14"/>
    <property type="match status" value="1"/>
</dbReference>
<comment type="function">
    <text evidence="7">Component of the Mediator complex, a coactivator involved in the regulated transcription of nearly all RNA polymerase II-dependent genes. Mediator functions as a bridge to convey information from gene-specific regulatory proteins to the basal RNA polymerase II transcription machinery. Mediator is recruited to promoters by direct interactions with regulatory proteins and serves as a scaffold for the assembly of a functional preinitiation complex with RNA polymerase II and the general transcription factors.</text>
</comment>
<evidence type="ECO:0000256" key="3">
    <source>
        <dbReference type="ARBA" id="ARBA00023015"/>
    </source>
</evidence>
<evidence type="ECO:0000256" key="4">
    <source>
        <dbReference type="ARBA" id="ARBA00023159"/>
    </source>
</evidence>
<dbReference type="PANTHER" id="PTHR12809">
    <property type="entry name" value="MEDIATOR COMPLEX SUBUNIT"/>
    <property type="match status" value="1"/>
</dbReference>
<dbReference type="VEuPathDB" id="FungiDB:AeMF1_013089"/>
<sequence length="1027" mass="113500">MNPTPEPVGLRDLTTKCINRSYDSIYNLATTLSNTPLEERRPAALTQLHDTHSIFKKLLVLTRWSVQSPVAEKCAELLQEAKLFHDQTNETNDRLFFLHADLNRAKERSYDLSTAIDVLFGGSYTRLPRLIHYAGFPRELPPVDEVARIVEINDLHRFRLIEETIPSTFSHIQVDEGFVTAQSEGEFEIVFTVDSTKPDAKWLVVSLHTVLTDTAALAKYKHLASTSALRIIQSSAPTYTHAMQLKILIQKLLNTSSTPLADAANVMRDFCCSLALRILCAQGILLTETRWTRQVEFVPHEDALDIIYWTNWTTPYVPPTNGVSVEEMRQRLHRKARAYPQAGLCLRLYADTSQTTLFSTQLFPAPPPALLAKCPDLMDGLKVPANMYGLSADHFLLGALQVHAACAIHCLVEHLVQGADKLFTGEAVMVTQSPNSLRIARLDCSSAPPIEISMDLRLGRFAVFCLASAQSSAVDSAVKQLELVLQTQCKVSLPGVTVVGTFELKFDDVQVVHQALARALREIAAFDLMCFVSSCHHLEVHRYVYGPVAASLGLSSSALFFQVVRAKEPVYLVVEMDVDAEIKGEAIGGSNRGAISNSSNLATASSTGTFGSSSSRDHDDWIRSPALSMLHISSTTKGVKSFERFPAVHKSHLSLTGKKRKRDALPIVSALVLHAVGLCHERLQWHGIEAFGRKYNVTVATVTPTLATCGFPERVNIAPLNAQAIHARMRRHSGMDLSLQLVSPPFEYIAPSKSNDSGGGSNGKSNTIVSHSVLPNGHLFFRYPKHDNPIEAMLGNLVMHVRPMVSFGIKLQKSLSAVGRYTSVAPTESSRLVFIERADPFGFVLAFRHGVDEIGRDRTLRVLVEHKAMHQHPRGAFALTSLDGFDHVLLPFIQEALNGHLESSRLIEALERTTVPLAMLSDTVCSMLAGRSTNQKDEFNVEVPYPDKTFVPSNLVLVPRSQTHVRLTYADRCAVDIVFLEDGQINIKNSPCLVRVPTYAVESGVTVPWTEFGQTLRQVLFPEMASL</sequence>
<reference evidence="9 10" key="1">
    <citation type="submission" date="2019-07" db="EMBL/GenBank/DDBJ databases">
        <title>Genomics analysis of Aphanomyces spp. identifies a new class of oomycete effector associated with host adaptation.</title>
        <authorList>
            <person name="Gaulin E."/>
        </authorList>
    </citation>
    <scope>NUCLEOTIDE SEQUENCE [LARGE SCALE GENOMIC DNA]</scope>
    <source>
        <strain evidence="9 10">ATCC 201684</strain>
    </source>
</reference>
<proteinExistence type="inferred from homology"/>
<evidence type="ECO:0000256" key="1">
    <source>
        <dbReference type="ARBA" id="ARBA00004123"/>
    </source>
</evidence>
<evidence type="ECO:0000256" key="7">
    <source>
        <dbReference type="RuleBase" id="RU365082"/>
    </source>
</evidence>
<evidence type="ECO:0000313" key="10">
    <source>
        <dbReference type="Proteomes" id="UP000481153"/>
    </source>
</evidence>
<dbReference type="GO" id="GO:0006357">
    <property type="term" value="P:regulation of transcription by RNA polymerase II"/>
    <property type="evidence" value="ECO:0007669"/>
    <property type="project" value="InterPro"/>
</dbReference>
<comment type="subcellular location">
    <subcellularLocation>
        <location evidence="1 7">Nucleus</location>
    </subcellularLocation>
</comment>
<keyword evidence="6 7" id="KW-0539">Nucleus</keyword>
<keyword evidence="3 7" id="KW-0805">Transcription regulation</keyword>
<comment type="subunit">
    <text evidence="7">Component of the Mediator complex.</text>
</comment>
<keyword evidence="4 7" id="KW-0010">Activator</keyword>
<dbReference type="InterPro" id="IPR055122">
    <property type="entry name" value="Med14_N"/>
</dbReference>
<organism evidence="9 10">
    <name type="scientific">Aphanomyces euteiches</name>
    <dbReference type="NCBI Taxonomy" id="100861"/>
    <lineage>
        <taxon>Eukaryota</taxon>
        <taxon>Sar</taxon>
        <taxon>Stramenopiles</taxon>
        <taxon>Oomycota</taxon>
        <taxon>Saprolegniomycetes</taxon>
        <taxon>Saprolegniales</taxon>
        <taxon>Verrucalvaceae</taxon>
        <taxon>Aphanomyces</taxon>
    </lineage>
</organism>
<gene>
    <name evidence="9" type="ORF">Ae201684_017265</name>
</gene>
<dbReference type="Pfam" id="PF08638">
    <property type="entry name" value="Med14"/>
    <property type="match status" value="1"/>
</dbReference>
<accession>A0A6G0W9T2</accession>
<evidence type="ECO:0000256" key="2">
    <source>
        <dbReference type="ARBA" id="ARBA00007813"/>
    </source>
</evidence>
<evidence type="ECO:0000313" key="9">
    <source>
        <dbReference type="EMBL" id="KAF0723956.1"/>
    </source>
</evidence>
<comment type="caution">
    <text evidence="9">The sequence shown here is derived from an EMBL/GenBank/DDBJ whole genome shotgun (WGS) entry which is preliminary data.</text>
</comment>
<dbReference type="InterPro" id="IPR013947">
    <property type="entry name" value="Mediator_Med14"/>
</dbReference>
<comment type="similarity">
    <text evidence="2 7">Belongs to the Mediator complex subunit 14 family.</text>
</comment>
<dbReference type="EMBL" id="VJMJ01000291">
    <property type="protein sequence ID" value="KAF0723956.1"/>
    <property type="molecule type" value="Genomic_DNA"/>
</dbReference>
<evidence type="ECO:0000259" key="8">
    <source>
        <dbReference type="Pfam" id="PF08638"/>
    </source>
</evidence>
<protein>
    <recommendedName>
        <fullName evidence="7">Mediator of RNA polymerase II transcription subunit 14</fullName>
    </recommendedName>
    <alternativeName>
        <fullName evidence="7">Mediator complex subunit 14</fullName>
    </alternativeName>
</protein>
<keyword evidence="10" id="KW-1185">Reference proteome</keyword>
<name>A0A6G0W9T2_9STRA</name>
<feature type="domain" description="Mediator complex subunit MED14 N-terminal" evidence="8">
    <location>
        <begin position="9"/>
        <end position="194"/>
    </location>
</feature>
<dbReference type="Proteomes" id="UP000481153">
    <property type="component" value="Unassembled WGS sequence"/>
</dbReference>
<dbReference type="GO" id="GO:0070847">
    <property type="term" value="C:core mediator complex"/>
    <property type="evidence" value="ECO:0007669"/>
    <property type="project" value="TreeGrafter"/>
</dbReference>